<accession>A0ACC2JC36</accession>
<reference evidence="1" key="1">
    <citation type="submission" date="2022-12" db="EMBL/GenBank/DDBJ databases">
        <title>Genome Sequence of Lasiodiplodia mahajangana.</title>
        <authorList>
            <person name="Buettner E."/>
        </authorList>
    </citation>
    <scope>NUCLEOTIDE SEQUENCE</scope>
    <source>
        <strain evidence="1">VT137</strain>
    </source>
</reference>
<evidence type="ECO:0000313" key="1">
    <source>
        <dbReference type="EMBL" id="KAJ8125073.1"/>
    </source>
</evidence>
<dbReference type="EMBL" id="JAPUUL010002581">
    <property type="protein sequence ID" value="KAJ8125073.1"/>
    <property type="molecule type" value="Genomic_DNA"/>
</dbReference>
<comment type="caution">
    <text evidence="1">The sequence shown here is derived from an EMBL/GenBank/DDBJ whole genome shotgun (WGS) entry which is preliminary data.</text>
</comment>
<name>A0ACC2JC36_9PEZI</name>
<proteinExistence type="predicted"/>
<dbReference type="Proteomes" id="UP001153332">
    <property type="component" value="Unassembled WGS sequence"/>
</dbReference>
<organism evidence="1 2">
    <name type="scientific">Lasiodiplodia mahajangana</name>
    <dbReference type="NCBI Taxonomy" id="1108764"/>
    <lineage>
        <taxon>Eukaryota</taxon>
        <taxon>Fungi</taxon>
        <taxon>Dikarya</taxon>
        <taxon>Ascomycota</taxon>
        <taxon>Pezizomycotina</taxon>
        <taxon>Dothideomycetes</taxon>
        <taxon>Dothideomycetes incertae sedis</taxon>
        <taxon>Botryosphaeriales</taxon>
        <taxon>Botryosphaeriaceae</taxon>
        <taxon>Lasiodiplodia</taxon>
    </lineage>
</organism>
<gene>
    <name evidence="1" type="ORF">O1611_g8567</name>
</gene>
<keyword evidence="2" id="KW-1185">Reference proteome</keyword>
<protein>
    <submittedName>
        <fullName evidence="1">Uncharacterized protein</fullName>
    </submittedName>
</protein>
<evidence type="ECO:0000313" key="2">
    <source>
        <dbReference type="Proteomes" id="UP001153332"/>
    </source>
</evidence>
<sequence>MDTNSVSTQPVARRGIHEVSWDLMQYLLDHHLNVFGVYKIAVLNKALWTTLQVYLYRRAAEHRKGRCRGGIRNIIKAAIRNDAEVKTLEMMIETCKPVWPWWLAGHDHWQVHPPLFVAAAKNRTDVIELLVAKGVDINTTYEYLDWRGYRYLEKFPGRPRGLDFGLRGFSDDCRGYEVDTVLDIAIRNRNWELLQHFLADPRIRLRTTSYRRALQAHWKAAIEAIPECDRWETDSHCCETQMQYILDEELLFSAEFDDPEWLEYLISLGANPIYPREDYDMGISADTPINRAIENRRWLNVFRLLRVVDFEWEYRVYTLLLCVESDDRLEVTKILLTQSCWEEGWAWMEAYAHGMYHHNASPGYNIKTMRYLLEYLEKLIESDSEIRMDGKLGDFLQPDDVKWYTGFDYLWGRTLFYHALLNTVDNADGYDWVRPLFHLHVDVTEQEWDSWSGTLYERYLTEFVPEREDRDELLSLYRRKKIDIDAVFDSTRNRNRGIFKLDIFEDEWERSPPEWAA</sequence>